<dbReference type="SUPFAM" id="SSF52540">
    <property type="entry name" value="P-loop containing nucleoside triphosphate hydrolases"/>
    <property type="match status" value="1"/>
</dbReference>
<feature type="compositionally biased region" description="Low complexity" evidence="7">
    <location>
        <begin position="617"/>
        <end position="627"/>
    </location>
</feature>
<feature type="compositionally biased region" description="Polar residues" evidence="7">
    <location>
        <begin position="592"/>
        <end position="606"/>
    </location>
</feature>
<feature type="compositionally biased region" description="Polar residues" evidence="7">
    <location>
        <begin position="632"/>
        <end position="647"/>
    </location>
</feature>
<protein>
    <submittedName>
        <fullName evidence="9">Uncharacterized protein</fullName>
    </submittedName>
</protein>
<dbReference type="PANTHER" id="PTHR37937">
    <property type="entry name" value="CONJUGATIVE TRANSFER: DNA TRANSPORT"/>
    <property type="match status" value="1"/>
</dbReference>
<dbReference type="PANTHER" id="PTHR37937:SF1">
    <property type="entry name" value="CONJUGATIVE TRANSFER: DNA TRANSPORT"/>
    <property type="match status" value="1"/>
</dbReference>
<comment type="similarity">
    <text evidence="2">Belongs to the VirD4/TraG family.</text>
</comment>
<proteinExistence type="inferred from homology"/>
<feature type="region of interest" description="Disordered" evidence="7">
    <location>
        <begin position="586"/>
        <end position="661"/>
    </location>
</feature>
<dbReference type="Gene3D" id="3.40.50.300">
    <property type="entry name" value="P-loop containing nucleotide triphosphate hydrolases"/>
    <property type="match status" value="1"/>
</dbReference>
<evidence type="ECO:0000313" key="10">
    <source>
        <dbReference type="Proteomes" id="UP000306813"/>
    </source>
</evidence>
<dbReference type="GO" id="GO:0005886">
    <property type="term" value="C:plasma membrane"/>
    <property type="evidence" value="ECO:0007669"/>
    <property type="project" value="UniProtKB-SubCell"/>
</dbReference>
<dbReference type="RefSeq" id="WP_139026798.1">
    <property type="nucleotide sequence ID" value="NZ_VDBS01000047.1"/>
</dbReference>
<name>A0AAX2UIV0_9BACT</name>
<keyword evidence="6 8" id="KW-0472">Membrane</keyword>
<evidence type="ECO:0000256" key="5">
    <source>
        <dbReference type="ARBA" id="ARBA00022989"/>
    </source>
</evidence>
<dbReference type="Proteomes" id="UP000306813">
    <property type="component" value="Unassembled WGS sequence"/>
</dbReference>
<dbReference type="AlphaFoldDB" id="A0AAX2UIV0"/>
<evidence type="ECO:0000256" key="4">
    <source>
        <dbReference type="ARBA" id="ARBA00022692"/>
    </source>
</evidence>
<feature type="transmembrane region" description="Helical" evidence="8">
    <location>
        <begin position="12"/>
        <end position="32"/>
    </location>
</feature>
<evidence type="ECO:0000256" key="2">
    <source>
        <dbReference type="ARBA" id="ARBA00008806"/>
    </source>
</evidence>
<gene>
    <name evidence="9" type="ORF">FDW42_06265</name>
</gene>
<dbReference type="EMBL" id="VDBS01000047">
    <property type="protein sequence ID" value="TNB56936.1"/>
    <property type="molecule type" value="Genomic_DNA"/>
</dbReference>
<accession>A0AAX2UIV0</accession>
<dbReference type="InterPro" id="IPR027417">
    <property type="entry name" value="P-loop_NTPase"/>
</dbReference>
<evidence type="ECO:0000256" key="8">
    <source>
        <dbReference type="SAM" id="Phobius"/>
    </source>
</evidence>
<keyword evidence="5 8" id="KW-1133">Transmembrane helix</keyword>
<dbReference type="InterPro" id="IPR003688">
    <property type="entry name" value="TraG/VirD4"/>
</dbReference>
<evidence type="ECO:0000256" key="1">
    <source>
        <dbReference type="ARBA" id="ARBA00004651"/>
    </source>
</evidence>
<keyword evidence="3" id="KW-1003">Cell membrane</keyword>
<dbReference type="InterPro" id="IPR051539">
    <property type="entry name" value="T4SS-coupling_protein"/>
</dbReference>
<keyword evidence="4 8" id="KW-0812">Transmembrane</keyword>
<comment type="caution">
    <text evidence="9">The sequence shown here is derived from an EMBL/GenBank/DDBJ whole genome shotgun (WGS) entry which is preliminary data.</text>
</comment>
<comment type="subcellular location">
    <subcellularLocation>
        <location evidence="1">Cell membrane</location>
        <topology evidence="1">Multi-pass membrane protein</topology>
    </subcellularLocation>
</comment>
<dbReference type="CDD" id="cd01127">
    <property type="entry name" value="TrwB_TraG_TraD_VirD4"/>
    <property type="match status" value="2"/>
</dbReference>
<evidence type="ECO:0000256" key="7">
    <source>
        <dbReference type="SAM" id="MobiDB-lite"/>
    </source>
</evidence>
<feature type="transmembrane region" description="Helical" evidence="8">
    <location>
        <begin position="57"/>
        <end position="79"/>
    </location>
</feature>
<evidence type="ECO:0000256" key="6">
    <source>
        <dbReference type="ARBA" id="ARBA00023136"/>
    </source>
</evidence>
<organism evidence="9 10">
    <name type="scientific">Campylobacter helveticus</name>
    <dbReference type="NCBI Taxonomy" id="28898"/>
    <lineage>
        <taxon>Bacteria</taxon>
        <taxon>Pseudomonadati</taxon>
        <taxon>Campylobacterota</taxon>
        <taxon>Epsilonproteobacteria</taxon>
        <taxon>Campylobacterales</taxon>
        <taxon>Campylobacteraceae</taxon>
        <taxon>Campylobacter</taxon>
    </lineage>
</organism>
<reference evidence="9 10" key="1">
    <citation type="submission" date="2019-05" db="EMBL/GenBank/DDBJ databases">
        <title>Draft genomes of eight strains of Campylobacter helveticus isolated from cats and a dog in New Zealand.</title>
        <authorList>
            <person name="Bojanic K."/>
            <person name="Midwinter A.C."/>
            <person name="Biggs P.J."/>
            <person name="Acke E."/>
            <person name="Cornelius A.J."/>
            <person name="Marshall J.C."/>
        </authorList>
    </citation>
    <scope>NUCLEOTIDE SEQUENCE [LARGE SCALE GENOMIC DNA]</scope>
    <source>
        <strain evidence="9 10">ACP123b</strain>
    </source>
</reference>
<sequence length="661" mass="75674">MNKVSTKRTIAGFFFTAFIGIVLYFITIKIIFKPDLFALFEVGYKLITNLGNPALKLKAYVCFFALIAPLALYILWWILPKTSTKEDYGSASFAKKSQYEEMGINHNEGLILGTLIENNQFKFIRATKPFSSLIVASPGSGKTAGIIIPNLLSVPNSCVITDIKGELYQKTAGYRQRVLNNEIQLFSPFSWDNTLFFNPFDKSIVENMEYIHIKKLAEQIASTIFVGEKGKENDHWIVSAKTLFVFFAEYFMQKNKQTTLFEIYQAPKADYSPYIEEETAEEEDLYVIDEHEGKKTGLVKDNVKIWKAWLKQTSFDESIDENTRNQARAYINAAEQEFGSIKSTFDTFMKVFSNPQVASATSKMSFSFEDLRNKRLSMYIVIQTEDMDILAPLVRIFIESLFKRLMSGEECGDKNKFIYCFLDEFVRFGKMPFLLEAPALCRSYGLLPVYVTQSYEQIKKYYGEDDMNILKNNAGYQVIFTMNSEKDAKDTSELIGDFTHEKKSISKGNMDFFKSNASLSKEGKKLVSAQDLKNMSNEDLLVLVKGFYKHPIQCKVPYWFKNKVWTKQNVDKITLLSEEELKALREKAKSESPANQEANANQETDQTNPHNKEENNNENNENPPTNKDSNKETNPSTFSGANPTQKELLNEKYKKLGIKVS</sequence>
<evidence type="ECO:0000256" key="3">
    <source>
        <dbReference type="ARBA" id="ARBA00022475"/>
    </source>
</evidence>
<evidence type="ECO:0000313" key="9">
    <source>
        <dbReference type="EMBL" id="TNB56936.1"/>
    </source>
</evidence>
<dbReference type="Pfam" id="PF02534">
    <property type="entry name" value="T4SS-DNA_transf"/>
    <property type="match status" value="1"/>
</dbReference>